<dbReference type="GO" id="GO:0005666">
    <property type="term" value="C:RNA polymerase III complex"/>
    <property type="evidence" value="ECO:0007669"/>
    <property type="project" value="InterPro"/>
</dbReference>
<sequence length="358" mass="37699">MSSGRGAPRPAGGGPKRAFKPNLAVAGKRETPASENSQQRQTTSTANNRSGNGRDGDRGRGRGRGGRGGRGRGGGAADRPALIVSEGIFSSGLNDERAAGRSAAGGVGGAGESLRFGRGRVKNEQISGGVEGGLRSAATYEEEWLSGDEEADAEALADLVHVGFISDLNSGDLAPLALPLSEARIFIDEEPEKESAKLPAVEDSKEAVREQIKKQRQNQRRIDSESPTPQLVGGGPIGNAFDELNRKAKSVNEPADFVFMQLPDTLSDMLVQGGKLVKKEPVAGEEAMEINVVGDDAPSTSSDPKADEDKKHRRHCLDAFANGTKLGRVQILKSGKARLVMGNMTLDLNLATPIDSLQ</sequence>
<protein>
    <submittedName>
        <fullName evidence="7">Uncharacterized protein</fullName>
    </submittedName>
</protein>
<dbReference type="WBParaSite" id="PSAMB.scaffold5192size12372.g26052.t1">
    <property type="protein sequence ID" value="PSAMB.scaffold5192size12372.g26052.t1"/>
    <property type="gene ID" value="PSAMB.scaffold5192size12372.g26052"/>
</dbReference>
<dbReference type="GO" id="GO:0042797">
    <property type="term" value="P:tRNA transcription by RNA polymerase III"/>
    <property type="evidence" value="ECO:0007669"/>
    <property type="project" value="TreeGrafter"/>
</dbReference>
<evidence type="ECO:0000313" key="7">
    <source>
        <dbReference type="WBParaSite" id="PSAMB.scaffold5192size12372.g26052.t1"/>
    </source>
</evidence>
<accession>A0A914WS19</accession>
<dbReference type="Proteomes" id="UP000887566">
    <property type="component" value="Unplaced"/>
</dbReference>
<reference evidence="7" key="1">
    <citation type="submission" date="2022-11" db="UniProtKB">
        <authorList>
            <consortium name="WormBaseParasite"/>
        </authorList>
    </citation>
    <scope>IDENTIFICATION</scope>
</reference>
<name>A0A914WS19_9BILA</name>
<dbReference type="PANTHER" id="PTHR13408">
    <property type="entry name" value="DNA-DIRECTED RNA POLYMERASE III"/>
    <property type="match status" value="1"/>
</dbReference>
<evidence type="ECO:0000313" key="6">
    <source>
        <dbReference type="Proteomes" id="UP000887566"/>
    </source>
</evidence>
<keyword evidence="2" id="KW-0240">DNA-directed RNA polymerase</keyword>
<keyword evidence="6" id="KW-1185">Reference proteome</keyword>
<feature type="compositionally biased region" description="Low complexity" evidence="5">
    <location>
        <begin position="1"/>
        <end position="10"/>
    </location>
</feature>
<proteinExistence type="predicted"/>
<evidence type="ECO:0000256" key="3">
    <source>
        <dbReference type="ARBA" id="ARBA00023163"/>
    </source>
</evidence>
<dbReference type="AlphaFoldDB" id="A0A914WS19"/>
<dbReference type="GO" id="GO:0003677">
    <property type="term" value="F:DNA binding"/>
    <property type="evidence" value="ECO:0007669"/>
    <property type="project" value="InterPro"/>
</dbReference>
<dbReference type="PANTHER" id="PTHR13408:SF0">
    <property type="entry name" value="DNA-DIRECTED RNA POLYMERASE III SUBUNIT RPC4"/>
    <property type="match status" value="1"/>
</dbReference>
<dbReference type="Pfam" id="PF05132">
    <property type="entry name" value="RNA_pol_Rpc4"/>
    <property type="match status" value="1"/>
</dbReference>
<feature type="compositionally biased region" description="Basic residues" evidence="5">
    <location>
        <begin position="61"/>
        <end position="70"/>
    </location>
</feature>
<evidence type="ECO:0000256" key="1">
    <source>
        <dbReference type="ARBA" id="ARBA00004123"/>
    </source>
</evidence>
<comment type="subcellular location">
    <subcellularLocation>
        <location evidence="1">Nucleus</location>
    </subcellularLocation>
</comment>
<dbReference type="InterPro" id="IPR007811">
    <property type="entry name" value="RPC4"/>
</dbReference>
<feature type="region of interest" description="Disordered" evidence="5">
    <location>
        <begin position="191"/>
        <end position="239"/>
    </location>
</feature>
<evidence type="ECO:0000256" key="4">
    <source>
        <dbReference type="ARBA" id="ARBA00023242"/>
    </source>
</evidence>
<feature type="compositionally biased region" description="Basic and acidic residues" evidence="5">
    <location>
        <begin position="193"/>
        <end position="213"/>
    </location>
</feature>
<evidence type="ECO:0000256" key="5">
    <source>
        <dbReference type="SAM" id="MobiDB-lite"/>
    </source>
</evidence>
<evidence type="ECO:0000256" key="2">
    <source>
        <dbReference type="ARBA" id="ARBA00022478"/>
    </source>
</evidence>
<organism evidence="6 7">
    <name type="scientific">Plectus sambesii</name>
    <dbReference type="NCBI Taxonomy" id="2011161"/>
    <lineage>
        <taxon>Eukaryota</taxon>
        <taxon>Metazoa</taxon>
        <taxon>Ecdysozoa</taxon>
        <taxon>Nematoda</taxon>
        <taxon>Chromadorea</taxon>
        <taxon>Plectida</taxon>
        <taxon>Plectina</taxon>
        <taxon>Plectoidea</taxon>
        <taxon>Plectidae</taxon>
        <taxon>Plectus</taxon>
    </lineage>
</organism>
<keyword evidence="3" id="KW-0804">Transcription</keyword>
<feature type="region of interest" description="Disordered" evidence="5">
    <location>
        <begin position="1"/>
        <end position="81"/>
    </location>
</feature>
<keyword evidence="4" id="KW-0539">Nucleus</keyword>
<feature type="compositionally biased region" description="Polar residues" evidence="5">
    <location>
        <begin position="33"/>
        <end position="45"/>
    </location>
</feature>